<keyword evidence="3" id="KW-0285">Flavoprotein</keyword>
<feature type="domain" description="FAD-binding PCMH-type" evidence="6">
    <location>
        <begin position="43"/>
        <end position="211"/>
    </location>
</feature>
<dbReference type="InterPro" id="IPR006094">
    <property type="entry name" value="Oxid_FAD_bind_N"/>
</dbReference>
<dbReference type="InterPro" id="IPR036318">
    <property type="entry name" value="FAD-bd_PCMH-like_sf"/>
</dbReference>
<name>A0ABS3XPS8_9ACTN</name>
<dbReference type="GeneID" id="96257678"/>
<evidence type="ECO:0000256" key="4">
    <source>
        <dbReference type="ARBA" id="ARBA00022827"/>
    </source>
</evidence>
<evidence type="ECO:0000256" key="5">
    <source>
        <dbReference type="ARBA" id="ARBA00023002"/>
    </source>
</evidence>
<dbReference type="RefSeq" id="WP_209209268.1">
    <property type="nucleotide sequence ID" value="NZ_JAFFZM010000002.1"/>
</dbReference>
<dbReference type="EMBL" id="JAFFZM010000002">
    <property type="protein sequence ID" value="MBO8197403.1"/>
    <property type="molecule type" value="Genomic_DNA"/>
</dbReference>
<comment type="similarity">
    <text evidence="2">Belongs to the oxygen-dependent FAD-linked oxidoreductase family.</text>
</comment>
<dbReference type="InterPro" id="IPR006093">
    <property type="entry name" value="Oxy_OxRdtase_FAD_BS"/>
</dbReference>
<dbReference type="Proteomes" id="UP000721954">
    <property type="component" value="Unassembled WGS sequence"/>
</dbReference>
<dbReference type="InterPro" id="IPR016166">
    <property type="entry name" value="FAD-bd_PCMH"/>
</dbReference>
<dbReference type="InterPro" id="IPR016167">
    <property type="entry name" value="FAD-bd_PCMH_sub1"/>
</dbReference>
<comment type="cofactor">
    <cofactor evidence="1">
        <name>FAD</name>
        <dbReference type="ChEBI" id="CHEBI:57692"/>
    </cofactor>
</comment>
<accession>A0ABS3XPS8</accession>
<comment type="caution">
    <text evidence="7">The sequence shown here is derived from an EMBL/GenBank/DDBJ whole genome shotgun (WGS) entry which is preliminary data.</text>
</comment>
<evidence type="ECO:0000256" key="3">
    <source>
        <dbReference type="ARBA" id="ARBA00022630"/>
    </source>
</evidence>
<dbReference type="PANTHER" id="PTHR42973">
    <property type="entry name" value="BINDING OXIDOREDUCTASE, PUTATIVE (AFU_ORTHOLOGUE AFUA_1G17690)-RELATED"/>
    <property type="match status" value="1"/>
</dbReference>
<evidence type="ECO:0000313" key="8">
    <source>
        <dbReference type="Proteomes" id="UP000721954"/>
    </source>
</evidence>
<dbReference type="Gene3D" id="3.40.462.20">
    <property type="match status" value="1"/>
</dbReference>
<proteinExistence type="inferred from homology"/>
<keyword evidence="4" id="KW-0274">FAD</keyword>
<dbReference type="Gene3D" id="3.30.43.10">
    <property type="entry name" value="Uridine Diphospho-n-acetylenolpyruvylglucosamine Reductase, domain 2"/>
    <property type="match status" value="1"/>
</dbReference>
<evidence type="ECO:0000259" key="6">
    <source>
        <dbReference type="PROSITE" id="PS51387"/>
    </source>
</evidence>
<evidence type="ECO:0000256" key="2">
    <source>
        <dbReference type="ARBA" id="ARBA00005466"/>
    </source>
</evidence>
<protein>
    <submittedName>
        <fullName evidence="7">FAD-binding oxidoreductase</fullName>
    </submittedName>
</protein>
<dbReference type="PANTHER" id="PTHR42973:SF39">
    <property type="entry name" value="FAD-BINDING PCMH-TYPE DOMAIN-CONTAINING PROTEIN"/>
    <property type="match status" value="1"/>
</dbReference>
<reference evidence="7 8" key="1">
    <citation type="submission" date="2021-02" db="EMBL/GenBank/DDBJ databases">
        <title>Streptomyces spirodelae sp. nov., isolated from duckweed.</title>
        <authorList>
            <person name="Saimee Y."/>
            <person name="Duangmal K."/>
        </authorList>
    </citation>
    <scope>NUCLEOTIDE SEQUENCE [LARGE SCALE GENOMIC DNA]</scope>
    <source>
        <strain evidence="7 8">DSM 42105</strain>
    </source>
</reference>
<dbReference type="SUPFAM" id="SSF56176">
    <property type="entry name" value="FAD-binding/transporter-associated domain-like"/>
    <property type="match status" value="1"/>
</dbReference>
<evidence type="ECO:0000256" key="1">
    <source>
        <dbReference type="ARBA" id="ARBA00001974"/>
    </source>
</evidence>
<sequence length="467" mass="49234">MAGKSDGARAAAPGALRDAVRGSVLVPGDEQYEQECAGFQTGDGHRPDVVVAARTPQDVRAAVDHARQHGLPLAVQATGHGLGAPARGGVLVSTRHMTDVRIDPTARTAWIQAGVRAGDLVAQAARHGLAPVNGSAPGVGVVSYALGGGVGLLGREFGYAADHVRRIDIVTADARLRQVTARSDPELFWGLRGGGGGLGVVTGLEIELVPVERIFGGRLVFDGGLVAEEVLRVWQKWTESVPDELTSAVTLLPMPDVPGVPAPLRGRYLAQVHLAFSGSRDEGERLVEPLRDIGSLLVDEVRELPYEECASVFSEPDTPHSYRSANVLLGPEGLSDSALRSVLTAAGPSAEAMCVLSMRHLGGAFSRAPQVPNAVSYRDAGYLLYVLSPVSDPGEDVVRALHERVLAPVGDRALGRSTNFLHGPQDQGTARAAYADEVAARLAHLKAEYDPQGLFRFNLWDTGAGRG</sequence>
<dbReference type="PROSITE" id="PS51387">
    <property type="entry name" value="FAD_PCMH"/>
    <property type="match status" value="1"/>
</dbReference>
<dbReference type="InterPro" id="IPR016169">
    <property type="entry name" value="FAD-bd_PCMH_sub2"/>
</dbReference>
<gene>
    <name evidence="7" type="ORF">JW613_03605</name>
</gene>
<dbReference type="InterPro" id="IPR050416">
    <property type="entry name" value="FAD-linked_Oxidoreductase"/>
</dbReference>
<keyword evidence="5" id="KW-0560">Oxidoreductase</keyword>
<dbReference type="Pfam" id="PF01565">
    <property type="entry name" value="FAD_binding_4"/>
    <property type="match status" value="1"/>
</dbReference>
<organism evidence="7 8">
    <name type="scientific">Streptomyces smyrnaeus</name>
    <dbReference type="NCBI Taxonomy" id="1387713"/>
    <lineage>
        <taxon>Bacteria</taxon>
        <taxon>Bacillati</taxon>
        <taxon>Actinomycetota</taxon>
        <taxon>Actinomycetes</taxon>
        <taxon>Kitasatosporales</taxon>
        <taxon>Streptomycetaceae</taxon>
        <taxon>Streptomyces</taxon>
    </lineage>
</organism>
<keyword evidence="8" id="KW-1185">Reference proteome</keyword>
<evidence type="ECO:0000313" key="7">
    <source>
        <dbReference type="EMBL" id="MBO8197403.1"/>
    </source>
</evidence>
<dbReference type="Gene3D" id="3.30.465.10">
    <property type="match status" value="1"/>
</dbReference>
<dbReference type="PROSITE" id="PS00862">
    <property type="entry name" value="OX2_COVAL_FAD"/>
    <property type="match status" value="1"/>
</dbReference>